<dbReference type="InterPro" id="IPR038765">
    <property type="entry name" value="Papain-like_cys_pep_sf"/>
</dbReference>
<accession>A0A4R8ISD9</accession>
<evidence type="ECO:0000259" key="6">
    <source>
        <dbReference type="PROSITE" id="PS51935"/>
    </source>
</evidence>
<dbReference type="Pfam" id="PF00877">
    <property type="entry name" value="NLPC_P60"/>
    <property type="match status" value="1"/>
</dbReference>
<dbReference type="PROSITE" id="PS51935">
    <property type="entry name" value="NLPC_P60"/>
    <property type="match status" value="1"/>
</dbReference>
<keyword evidence="2" id="KW-0645">Protease</keyword>
<keyword evidence="5" id="KW-0812">Transmembrane</keyword>
<dbReference type="Proteomes" id="UP000294914">
    <property type="component" value="Unassembled WGS sequence"/>
</dbReference>
<evidence type="ECO:0000313" key="8">
    <source>
        <dbReference type="Proteomes" id="UP000294914"/>
    </source>
</evidence>
<evidence type="ECO:0000256" key="5">
    <source>
        <dbReference type="SAM" id="Phobius"/>
    </source>
</evidence>
<evidence type="ECO:0000256" key="4">
    <source>
        <dbReference type="ARBA" id="ARBA00022807"/>
    </source>
</evidence>
<keyword evidence="5" id="KW-0472">Membrane</keyword>
<feature type="domain" description="NlpC/P60" evidence="6">
    <location>
        <begin position="40"/>
        <end position="163"/>
    </location>
</feature>
<evidence type="ECO:0000256" key="3">
    <source>
        <dbReference type="ARBA" id="ARBA00022801"/>
    </source>
</evidence>
<sequence length="163" mass="18276">MQQTNPSLLQLNIGWLWPAGLALLLLYGCGVPLHRSADTTIDRDKLVEVARSMLGTPYRYGGDSPRHGFDCSGLVQYTYQKAGLELPRTTGQQYRSVQHIPSRALRPGDLIFFSSKSNRFVSHVGIYLGDSRFIHAPSSGKQVSIANLKDRYWRRHFASAGRL</sequence>
<dbReference type="SUPFAM" id="SSF54001">
    <property type="entry name" value="Cysteine proteinases"/>
    <property type="match status" value="1"/>
</dbReference>
<evidence type="ECO:0000256" key="1">
    <source>
        <dbReference type="ARBA" id="ARBA00007074"/>
    </source>
</evidence>
<dbReference type="InterPro" id="IPR051202">
    <property type="entry name" value="Peptidase_C40"/>
</dbReference>
<gene>
    <name evidence="7" type="ORF">EDC23_2264</name>
</gene>
<reference evidence="7 8" key="1">
    <citation type="submission" date="2019-03" db="EMBL/GenBank/DDBJ databases">
        <title>Genomic Encyclopedia of Type Strains, Phase IV (KMG-IV): sequencing the most valuable type-strain genomes for metagenomic binning, comparative biology and taxonomic classification.</title>
        <authorList>
            <person name="Goeker M."/>
        </authorList>
    </citation>
    <scope>NUCLEOTIDE SEQUENCE [LARGE SCALE GENOMIC DNA]</scope>
    <source>
        <strain evidence="7 8">DSM 16326</strain>
    </source>
</reference>
<dbReference type="OrthoDB" id="9807055at2"/>
<dbReference type="PANTHER" id="PTHR47053:SF1">
    <property type="entry name" value="MUREIN DD-ENDOPEPTIDASE MEPH-RELATED"/>
    <property type="match status" value="1"/>
</dbReference>
<protein>
    <submittedName>
        <fullName evidence="7">NlpC/P60 family protein</fullName>
    </submittedName>
</protein>
<keyword evidence="3" id="KW-0378">Hydrolase</keyword>
<keyword evidence="8" id="KW-1185">Reference proteome</keyword>
<dbReference type="InterPro" id="IPR000064">
    <property type="entry name" value="NLP_P60_dom"/>
</dbReference>
<dbReference type="Gene3D" id="3.90.1720.10">
    <property type="entry name" value="endopeptidase domain like (from Nostoc punctiforme)"/>
    <property type="match status" value="1"/>
</dbReference>
<comment type="caution">
    <text evidence="7">The sequence shown here is derived from an EMBL/GenBank/DDBJ whole genome shotgun (WGS) entry which is preliminary data.</text>
</comment>
<keyword evidence="5" id="KW-1133">Transmembrane helix</keyword>
<proteinExistence type="inferred from homology"/>
<dbReference type="GO" id="GO:0008234">
    <property type="term" value="F:cysteine-type peptidase activity"/>
    <property type="evidence" value="ECO:0007669"/>
    <property type="project" value="UniProtKB-KW"/>
</dbReference>
<dbReference type="RefSeq" id="WP_134084556.1">
    <property type="nucleotide sequence ID" value="NZ_SOQX01000006.1"/>
</dbReference>
<evidence type="ECO:0000313" key="7">
    <source>
        <dbReference type="EMBL" id="TDY00093.1"/>
    </source>
</evidence>
<evidence type="ECO:0000256" key="2">
    <source>
        <dbReference type="ARBA" id="ARBA00022670"/>
    </source>
</evidence>
<dbReference type="EMBL" id="SOQX01000006">
    <property type="protein sequence ID" value="TDY00093.1"/>
    <property type="molecule type" value="Genomic_DNA"/>
</dbReference>
<feature type="transmembrane region" description="Helical" evidence="5">
    <location>
        <begin position="15"/>
        <end position="33"/>
    </location>
</feature>
<dbReference type="PANTHER" id="PTHR47053">
    <property type="entry name" value="MUREIN DD-ENDOPEPTIDASE MEPH-RELATED"/>
    <property type="match status" value="1"/>
</dbReference>
<dbReference type="GO" id="GO:0006508">
    <property type="term" value="P:proteolysis"/>
    <property type="evidence" value="ECO:0007669"/>
    <property type="project" value="UniProtKB-KW"/>
</dbReference>
<dbReference type="AlphaFoldDB" id="A0A4R8ISD9"/>
<comment type="similarity">
    <text evidence="1">Belongs to the peptidase C40 family.</text>
</comment>
<name>A0A4R8ISD9_9GAMM</name>
<keyword evidence="4" id="KW-0788">Thiol protease</keyword>
<organism evidence="7 8">
    <name type="scientific">Thiohalophilus thiocyanatoxydans</name>
    <dbReference type="NCBI Taxonomy" id="381308"/>
    <lineage>
        <taxon>Bacteria</taxon>
        <taxon>Pseudomonadati</taxon>
        <taxon>Pseudomonadota</taxon>
        <taxon>Gammaproteobacteria</taxon>
        <taxon>Thiohalomonadales</taxon>
        <taxon>Thiohalophilaceae</taxon>
        <taxon>Thiohalophilus</taxon>
    </lineage>
</organism>